<gene>
    <name evidence="6" type="ORF">A11S_1485</name>
</gene>
<proteinExistence type="predicted"/>
<protein>
    <submittedName>
        <fullName evidence="6">Putative hemolysin</fullName>
    </submittedName>
</protein>
<keyword evidence="3" id="KW-0808">Transferase</keyword>
<dbReference type="SUPFAM" id="SSF55729">
    <property type="entry name" value="Acyl-CoA N-acyltransferases (Nat)"/>
    <property type="match status" value="1"/>
</dbReference>
<dbReference type="InterPro" id="IPR016181">
    <property type="entry name" value="Acyl_CoA_acyltransferase"/>
</dbReference>
<accession>M4VFY5</accession>
<evidence type="ECO:0000313" key="6">
    <source>
        <dbReference type="EMBL" id="AGH98292.1"/>
    </source>
</evidence>
<evidence type="ECO:0000256" key="1">
    <source>
        <dbReference type="ARBA" id="ARBA00005189"/>
    </source>
</evidence>
<dbReference type="PANTHER" id="PTHR37323">
    <property type="entry name" value="GCN5-RELATED N-ACETYLTRANSFERASE"/>
    <property type="match status" value="1"/>
</dbReference>
<dbReference type="PANTHER" id="PTHR37323:SF1">
    <property type="entry name" value="L-ORNITHINE N(ALPHA)-ACYLTRANSFERASE"/>
    <property type="match status" value="1"/>
</dbReference>
<evidence type="ECO:0000313" key="7">
    <source>
        <dbReference type="Proteomes" id="UP000011932"/>
    </source>
</evidence>
<dbReference type="Gene3D" id="3.40.630.30">
    <property type="match status" value="1"/>
</dbReference>
<comment type="pathway">
    <text evidence="1">Lipid metabolism.</text>
</comment>
<dbReference type="EMBL" id="CP003538">
    <property type="protein sequence ID" value="AGH98292.1"/>
    <property type="molecule type" value="Genomic_DNA"/>
</dbReference>
<dbReference type="KEGG" id="man:A11S_1485"/>
<dbReference type="GO" id="GO:0006629">
    <property type="term" value="P:lipid metabolic process"/>
    <property type="evidence" value="ECO:0007669"/>
    <property type="project" value="UniProtKB-KW"/>
</dbReference>
<dbReference type="Pfam" id="PF13444">
    <property type="entry name" value="Acetyltransf_5"/>
    <property type="match status" value="1"/>
</dbReference>
<reference evidence="6 7" key="1">
    <citation type="journal article" date="2013" name="ISME J.">
        <title>By their genes ye shall know them: genomic signatures of predatory bacteria.</title>
        <authorList>
            <person name="Pasternak Z."/>
            <person name="Pietrokovski S."/>
            <person name="Rotem O."/>
            <person name="Gophna U."/>
            <person name="Lurie-Weinberger M.N."/>
            <person name="Jurkevitch E."/>
        </authorList>
    </citation>
    <scope>NUCLEOTIDE SEQUENCE [LARGE SCALE GENOMIC DNA]</scope>
    <source>
        <strain evidence="6">EPB</strain>
    </source>
</reference>
<keyword evidence="2" id="KW-0444">Lipid biosynthesis</keyword>
<sequence length="287" mass="32090">MSNPLLSAIAGSDKVSVRLAKTPAEIEAAQRLRYQIFYDEFGAKPDDTVAATKLDADKYDPVADHIIVVDTSGDVEKIVGTYRLIRKEPADSVGGFYTSNEYDISALQSCGMSILELGRSCVLPDYRTRPVLQLLWQGIANYVMVDHQIELLFGCASFHGTDPEKISEQLSYLYHYHLAPPGLRPTALPDRFVKMDLHPKESLNPKKIFNELPPLIKGYLRVGSMVGDGAVIDEQFNTIDVCIVLQTHLVTSRYKKHYERKTGQNMPIPEELAGQTDADAEALFRRD</sequence>
<dbReference type="HOGENOM" id="CLU_058962_1_1_5"/>
<dbReference type="Proteomes" id="UP000011932">
    <property type="component" value="Chromosome"/>
</dbReference>
<evidence type="ECO:0000256" key="2">
    <source>
        <dbReference type="ARBA" id="ARBA00022516"/>
    </source>
</evidence>
<dbReference type="PATRIC" id="fig|349215.9.peg.1433"/>
<dbReference type="InterPro" id="IPR052351">
    <property type="entry name" value="Ornithine_N-alpha-AT"/>
</dbReference>
<evidence type="ECO:0000256" key="3">
    <source>
        <dbReference type="ARBA" id="ARBA00022679"/>
    </source>
</evidence>
<organism evidence="6 7">
    <name type="scientific">Micavibrio aeruginosavorus EPB</name>
    <dbReference type="NCBI Taxonomy" id="349215"/>
    <lineage>
        <taxon>Bacteria</taxon>
        <taxon>Pseudomonadati</taxon>
        <taxon>Bdellovibrionota</taxon>
        <taxon>Bdellovibrionia</taxon>
        <taxon>Bdellovibrionales</taxon>
        <taxon>Pseudobdellovibrionaceae</taxon>
        <taxon>Micavibrio</taxon>
    </lineage>
</organism>
<keyword evidence="5" id="KW-0012">Acyltransferase</keyword>
<dbReference type="STRING" id="349215.A11S_1485"/>
<dbReference type="GO" id="GO:0016746">
    <property type="term" value="F:acyltransferase activity"/>
    <property type="evidence" value="ECO:0007669"/>
    <property type="project" value="UniProtKB-KW"/>
</dbReference>
<keyword evidence="4" id="KW-0443">Lipid metabolism</keyword>
<evidence type="ECO:0000256" key="4">
    <source>
        <dbReference type="ARBA" id="ARBA00023098"/>
    </source>
</evidence>
<dbReference type="RefSeq" id="WP_015467826.1">
    <property type="nucleotide sequence ID" value="NC_020812.1"/>
</dbReference>
<evidence type="ECO:0000256" key="5">
    <source>
        <dbReference type="ARBA" id="ARBA00023315"/>
    </source>
</evidence>
<name>M4VFY5_9BACT</name>
<dbReference type="AlphaFoldDB" id="M4VFY5"/>